<reference evidence="2" key="1">
    <citation type="submission" date="2015-02" db="EMBL/GenBank/DDBJ databases">
        <authorList>
            <person name="Chooi Y.-H."/>
        </authorList>
    </citation>
    <scope>NUCLEOTIDE SEQUENCE [LARGE SCALE GENOMIC DNA]</scope>
    <source>
        <strain evidence="2">strain Y</strain>
    </source>
</reference>
<organism evidence="1 2">
    <name type="scientific">Candidatus Filomicrobium marinum</name>
    <dbReference type="NCBI Taxonomy" id="1608628"/>
    <lineage>
        <taxon>Bacteria</taxon>
        <taxon>Pseudomonadati</taxon>
        <taxon>Pseudomonadota</taxon>
        <taxon>Alphaproteobacteria</taxon>
        <taxon>Hyphomicrobiales</taxon>
        <taxon>Hyphomicrobiaceae</taxon>
        <taxon>Filomicrobium</taxon>
    </lineage>
</organism>
<proteinExistence type="predicted"/>
<dbReference type="KEGG" id="fiy:BN1229_v1_2003"/>
<dbReference type="InterPro" id="IPR027417">
    <property type="entry name" value="P-loop_NTPase"/>
</dbReference>
<dbReference type="Gene3D" id="3.40.50.300">
    <property type="entry name" value="P-loop containing nucleotide triphosphate hydrolases"/>
    <property type="match status" value="1"/>
</dbReference>
<sequence>MSKLVNAIERQIRLGRFLSHLFQRLADGRLNLVVGAGISIDAGVPAWTPLLKRLATRSPDLAADLDQHHASGLAPEYLGQIIYHRHCSDWEGDAEPHLKNAVIKHEWVKSIHTAIYQDVPDTTEKILAEHPYLSGLRDLVRKVPLVINFNFDDILSDALSHQAVHTTATGDRSFTVTWNPPLVDRPKTTTIYHVNGYLPRVTLKKRSPELVFTEDSFAAALSRAPEVSGEYLFLRFVQNTMLIIGHSLGDNSLKNYLRRNRNQAPANHHYMIHWLKSGDEISPARQTDIFEANLELYNLITIFLTSQEISELLDLLNSESRDVRDFLDDACPDRRSRFHYYIVGPVAAGKSTLLEQLRCFGTFEEWTRPPPKEMFLSFDKLTAEQQNEVSNFLYAELKEKNIRMTNVDVGFYFMDRAPLDLYAFSKDDLERMQKTKELKDLVTRDKNLQGGQIVFVTAEGRELVARNLGRGRLPDSSGDEIYLEDQSSYLQGLYEPSCAIVTTGMNRGDIAKKVAREALLGEYDACNLSAIMERFE</sequence>
<dbReference type="KEGG" id="fil:BN1229_v1_1999"/>
<dbReference type="EMBL" id="LN829119">
    <property type="protein sequence ID" value="CPR19095.1"/>
    <property type="molecule type" value="Genomic_DNA"/>
</dbReference>
<protein>
    <submittedName>
        <fullName evidence="1">Uncharacterized protein</fullName>
    </submittedName>
</protein>
<dbReference type="Proteomes" id="UP000033187">
    <property type="component" value="Chromosome 1"/>
</dbReference>
<dbReference type="OrthoDB" id="95129at2"/>
<evidence type="ECO:0000313" key="1">
    <source>
        <dbReference type="EMBL" id="CPR19095.1"/>
    </source>
</evidence>
<dbReference type="RefSeq" id="WP_082101089.1">
    <property type="nucleotide sequence ID" value="NZ_LN829118.1"/>
</dbReference>
<evidence type="ECO:0000313" key="2">
    <source>
        <dbReference type="Proteomes" id="UP000033187"/>
    </source>
</evidence>
<name>A0A0D6JG09_9HYPH</name>
<keyword evidence="2" id="KW-1185">Reference proteome</keyword>
<dbReference type="SUPFAM" id="SSF52540">
    <property type="entry name" value="P-loop containing nucleoside triphosphate hydrolases"/>
    <property type="match status" value="1"/>
</dbReference>
<dbReference type="Pfam" id="PF13289">
    <property type="entry name" value="SIR2_2"/>
    <property type="match status" value="1"/>
</dbReference>
<accession>A0A0D6JG09</accession>
<gene>
    <name evidence="1" type="ORF">YBN1229_v1_2003</name>
</gene>
<dbReference type="AlphaFoldDB" id="A0A0D6JG09"/>